<evidence type="ECO:0000256" key="7">
    <source>
        <dbReference type="ARBA" id="ARBA00025526"/>
    </source>
</evidence>
<dbReference type="PROSITE" id="PS51722">
    <property type="entry name" value="G_TR_2"/>
    <property type="match status" value="1"/>
</dbReference>
<dbReference type="InterPro" id="IPR009000">
    <property type="entry name" value="Transl_B-barrel_sf"/>
</dbReference>
<dbReference type="InterPro" id="IPR000795">
    <property type="entry name" value="T_Tr_GTP-bd_dom"/>
</dbReference>
<dbReference type="Gene3D" id="1.10.10.2770">
    <property type="match status" value="1"/>
</dbReference>
<feature type="domain" description="Tr-type G" evidence="9">
    <location>
        <begin position="3"/>
        <end position="174"/>
    </location>
</feature>
<keyword evidence="5" id="KW-0648">Protein biosynthesis</keyword>
<evidence type="ECO:0000256" key="4">
    <source>
        <dbReference type="ARBA" id="ARBA00022741"/>
    </source>
</evidence>
<keyword evidence="10" id="KW-0251">Elongation factor</keyword>
<dbReference type="CDD" id="cd15491">
    <property type="entry name" value="selB_III"/>
    <property type="match status" value="1"/>
</dbReference>
<dbReference type="Proteomes" id="UP000628775">
    <property type="component" value="Unassembled WGS sequence"/>
</dbReference>
<keyword evidence="3" id="KW-0963">Cytoplasm</keyword>
<dbReference type="Pfam" id="PF00009">
    <property type="entry name" value="GTP_EFTU"/>
    <property type="match status" value="1"/>
</dbReference>
<dbReference type="InterPro" id="IPR050055">
    <property type="entry name" value="EF-Tu_GTPase"/>
</dbReference>
<dbReference type="GO" id="GO:0001514">
    <property type="term" value="P:selenocysteine incorporation"/>
    <property type="evidence" value="ECO:0007669"/>
    <property type="project" value="InterPro"/>
</dbReference>
<dbReference type="InterPro" id="IPR027417">
    <property type="entry name" value="P-loop_NTPase"/>
</dbReference>
<comment type="function">
    <text evidence="7">Translation factor necessary for the incorporation of selenocysteine into proteins. It probably replaces EF-Tu for the insertion of selenocysteine directed by the UGA codon. SelB binds GTP and GDP.</text>
</comment>
<evidence type="ECO:0000256" key="6">
    <source>
        <dbReference type="ARBA" id="ARBA00023134"/>
    </source>
</evidence>
<dbReference type="InterPro" id="IPR005225">
    <property type="entry name" value="Small_GTP-bd"/>
</dbReference>
<dbReference type="InterPro" id="IPR036388">
    <property type="entry name" value="WH-like_DNA-bd_sf"/>
</dbReference>
<reference evidence="10" key="1">
    <citation type="journal article" date="2014" name="Int. J. Syst. Evol. Microbiol.">
        <title>Complete genome sequence of Corynebacterium casei LMG S-19264T (=DSM 44701T), isolated from a smear-ripened cheese.</title>
        <authorList>
            <consortium name="US DOE Joint Genome Institute (JGI-PGF)"/>
            <person name="Walter F."/>
            <person name="Albersmeier A."/>
            <person name="Kalinowski J."/>
            <person name="Ruckert C."/>
        </authorList>
    </citation>
    <scope>NUCLEOTIDE SEQUENCE</scope>
    <source>
        <strain evidence="10">CGMCC 1.15371</strain>
    </source>
</reference>
<dbReference type="PANTHER" id="PTHR43721">
    <property type="entry name" value="ELONGATION FACTOR TU-RELATED"/>
    <property type="match status" value="1"/>
</dbReference>
<name>A0A8J2YM46_9BACL</name>
<dbReference type="GO" id="GO:0003746">
    <property type="term" value="F:translation elongation factor activity"/>
    <property type="evidence" value="ECO:0007669"/>
    <property type="project" value="UniProtKB-KW"/>
</dbReference>
<evidence type="ECO:0000313" key="11">
    <source>
        <dbReference type="Proteomes" id="UP000628775"/>
    </source>
</evidence>
<dbReference type="SUPFAM" id="SSF46785">
    <property type="entry name" value="Winged helix' DNA-binding domain"/>
    <property type="match status" value="2"/>
</dbReference>
<dbReference type="Gene3D" id="2.40.30.10">
    <property type="entry name" value="Translation factors"/>
    <property type="match status" value="1"/>
</dbReference>
<dbReference type="NCBIfam" id="TIGR00231">
    <property type="entry name" value="small_GTP"/>
    <property type="match status" value="1"/>
</dbReference>
<evidence type="ECO:0000313" key="10">
    <source>
        <dbReference type="EMBL" id="GGE52309.1"/>
    </source>
</evidence>
<dbReference type="SUPFAM" id="SSF50465">
    <property type="entry name" value="EF-Tu/eEF-1alpha/eIF2-gamma C-terminal domain"/>
    <property type="match status" value="1"/>
</dbReference>
<dbReference type="Pfam" id="PF25461">
    <property type="entry name" value="Beta-barrel_SelB"/>
    <property type="match status" value="1"/>
</dbReference>
<dbReference type="GO" id="GO:0003723">
    <property type="term" value="F:RNA binding"/>
    <property type="evidence" value="ECO:0007669"/>
    <property type="project" value="InterPro"/>
</dbReference>
<dbReference type="CDD" id="cd04171">
    <property type="entry name" value="SelB"/>
    <property type="match status" value="1"/>
</dbReference>
<comment type="caution">
    <text evidence="10">The sequence shown here is derived from an EMBL/GenBank/DDBJ whole genome shotgun (WGS) entry which is preliminary data.</text>
</comment>
<dbReference type="InterPro" id="IPR015191">
    <property type="entry name" value="SelB_WHD4"/>
</dbReference>
<dbReference type="Pfam" id="PF03144">
    <property type="entry name" value="GTP_EFTU_D2"/>
    <property type="match status" value="1"/>
</dbReference>
<evidence type="ECO:0000256" key="8">
    <source>
        <dbReference type="ARBA" id="ARBA00031615"/>
    </source>
</evidence>
<sequence>MMKRPITIGVAGHIDHGKTALTKALTHIETDRLAEEKERNISIENGYAFFDLEPGWRAAVIDVPGHERFIRKMIAGVAGVDVALFVIAADEGMMPQTREHLAILELLGITPALFVVTKSDKVDAEMLSLAQHEIVEYIQGSIYENAAIYCVDSLSGRGIETLKQAIRETAMTVRYKGYGKSLRLPIDDVFTLHGHGTIIRGTIFDGKITNQGNYELLPAHKKLRIKQLQVHHERVNEAISGQRVAVNVAGVEQSEVKRGDVLVTPGAYHVTQRIDIQLHTLSSLQTPLKQRMPITLHIGTSQVRGNLILFDRQRLKEGTSVVAQLALDAQVVTQRGDRFILRRPTPAETIGGGEVLDADAPKHRFGEQTVEQLSLLAKGTPETLLLAALEKQQVMSEENLKAAIRSFYEDEGHQLLQQLQADQKIIAIDSKQYLLGETYSYYIESLLDILKTYHERYPLKFGMPRSEWFSRSPAPAEITQTLAQQLVADKQVVYHGPLVSWSYFVPHYPKEWARRLEQVKEQLKGSGLQAAGWAHIVQHFQLPEDIATDYKYFLLNSGEALQIEEDQLVDKSVFTHAIEQLRQKTAEVFTLQEAREVLELSRKYLIPFLEMCDALKITTREGHSRRWL</sequence>
<keyword evidence="11" id="KW-1185">Reference proteome</keyword>
<protein>
    <recommendedName>
        <fullName evidence="2">Selenocysteine-specific elongation factor</fullName>
    </recommendedName>
    <alternativeName>
        <fullName evidence="8">SelB translation factor</fullName>
    </alternativeName>
</protein>
<dbReference type="Gene3D" id="1.10.10.10">
    <property type="entry name" value="Winged helix-like DNA-binding domain superfamily/Winged helix DNA-binding domain"/>
    <property type="match status" value="1"/>
</dbReference>
<dbReference type="InterPro" id="IPR004161">
    <property type="entry name" value="EFTu-like_2"/>
</dbReference>
<dbReference type="InterPro" id="IPR036390">
    <property type="entry name" value="WH_DNA-bd_sf"/>
</dbReference>
<evidence type="ECO:0000256" key="1">
    <source>
        <dbReference type="ARBA" id="ARBA00004496"/>
    </source>
</evidence>
<dbReference type="GO" id="GO:0005525">
    <property type="term" value="F:GTP binding"/>
    <property type="evidence" value="ECO:0007669"/>
    <property type="project" value="UniProtKB-KW"/>
</dbReference>
<dbReference type="PRINTS" id="PR00315">
    <property type="entry name" value="ELONGATNFCT"/>
</dbReference>
<dbReference type="Pfam" id="PF09107">
    <property type="entry name" value="WHD_3rd_SelB"/>
    <property type="match status" value="1"/>
</dbReference>
<dbReference type="SUPFAM" id="SSF52540">
    <property type="entry name" value="P-loop containing nucleoside triphosphate hydrolases"/>
    <property type="match status" value="1"/>
</dbReference>
<evidence type="ECO:0000256" key="2">
    <source>
        <dbReference type="ARBA" id="ARBA00015953"/>
    </source>
</evidence>
<dbReference type="NCBIfam" id="TIGR00475">
    <property type="entry name" value="selB"/>
    <property type="match status" value="1"/>
</dbReference>
<evidence type="ECO:0000256" key="3">
    <source>
        <dbReference type="ARBA" id="ARBA00022490"/>
    </source>
</evidence>
<accession>A0A8J2YM46</accession>
<dbReference type="GO" id="GO:0003924">
    <property type="term" value="F:GTPase activity"/>
    <property type="evidence" value="ECO:0007669"/>
    <property type="project" value="InterPro"/>
</dbReference>
<dbReference type="InterPro" id="IPR057335">
    <property type="entry name" value="Beta-barrel_SelB"/>
</dbReference>
<dbReference type="GO" id="GO:0005829">
    <property type="term" value="C:cytosol"/>
    <property type="evidence" value="ECO:0007669"/>
    <property type="project" value="TreeGrafter"/>
</dbReference>
<comment type="subcellular location">
    <subcellularLocation>
        <location evidence="1">Cytoplasm</location>
    </subcellularLocation>
</comment>
<evidence type="ECO:0000259" key="9">
    <source>
        <dbReference type="PROSITE" id="PS51722"/>
    </source>
</evidence>
<dbReference type="PANTHER" id="PTHR43721:SF22">
    <property type="entry name" value="ELONGATION FACTOR TU, MITOCHONDRIAL"/>
    <property type="match status" value="1"/>
</dbReference>
<dbReference type="SUPFAM" id="SSF50447">
    <property type="entry name" value="Translation proteins"/>
    <property type="match status" value="1"/>
</dbReference>
<dbReference type="EMBL" id="BMIR01000021">
    <property type="protein sequence ID" value="GGE52309.1"/>
    <property type="molecule type" value="Genomic_DNA"/>
</dbReference>
<dbReference type="Pfam" id="PF09106">
    <property type="entry name" value="WHD_2nd_SelB"/>
    <property type="match status" value="1"/>
</dbReference>
<dbReference type="InterPro" id="IPR009001">
    <property type="entry name" value="Transl_elong_EF1A/Init_IF2_C"/>
</dbReference>
<evidence type="ECO:0000256" key="5">
    <source>
        <dbReference type="ARBA" id="ARBA00022917"/>
    </source>
</evidence>
<dbReference type="InterPro" id="IPR004535">
    <property type="entry name" value="Transl_elong_SelB"/>
</dbReference>
<dbReference type="AlphaFoldDB" id="A0A8J2YM46"/>
<keyword evidence="4" id="KW-0547">Nucleotide-binding</keyword>
<reference evidence="10" key="2">
    <citation type="submission" date="2020-09" db="EMBL/GenBank/DDBJ databases">
        <authorList>
            <person name="Sun Q."/>
            <person name="Zhou Y."/>
        </authorList>
    </citation>
    <scope>NUCLEOTIDE SEQUENCE</scope>
    <source>
        <strain evidence="10">CGMCC 1.15371</strain>
    </source>
</reference>
<proteinExistence type="predicted"/>
<dbReference type="InterPro" id="IPR015190">
    <property type="entry name" value="Elong_fac_SelB-wing-hlx_typ-2"/>
</dbReference>
<keyword evidence="6" id="KW-0342">GTP-binding</keyword>
<dbReference type="Gene3D" id="3.40.50.300">
    <property type="entry name" value="P-loop containing nucleotide triphosphate hydrolases"/>
    <property type="match status" value="1"/>
</dbReference>
<gene>
    <name evidence="10" type="ORF">GCM10011391_33950</name>
</gene>
<organism evidence="10 11">
    <name type="scientific">Pullulanibacillus camelliae</name>
    <dbReference type="NCBI Taxonomy" id="1707096"/>
    <lineage>
        <taxon>Bacteria</taxon>
        <taxon>Bacillati</taxon>
        <taxon>Bacillota</taxon>
        <taxon>Bacilli</taxon>
        <taxon>Bacillales</taxon>
        <taxon>Sporolactobacillaceae</taxon>
        <taxon>Pullulanibacillus</taxon>
    </lineage>
</organism>